<keyword evidence="2" id="KW-1185">Reference proteome</keyword>
<evidence type="ECO:0000313" key="1">
    <source>
        <dbReference type="EMBL" id="ADN51837.1"/>
    </source>
</evidence>
<reference evidence="2" key="2">
    <citation type="journal article" date="2010" name="Stand. Genomic Sci.">
        <title>Complete genome sequence of Vulcanisaeta distributa type strain (IC-017T).</title>
        <authorList>
            <person name="Mavromatis K."/>
            <person name="Sikorski J."/>
            <person name="Pabst E."/>
            <person name="Teshima H."/>
            <person name="Lapidus A."/>
            <person name="Lucas S."/>
            <person name="Nolan M."/>
            <person name="Glavina Del Rio T."/>
            <person name="Cheng J."/>
            <person name="Bruce D."/>
            <person name="Goodwin L."/>
            <person name="Pitluck S."/>
            <person name="Liolios K."/>
            <person name="Ivanova N."/>
            <person name="Mikhailova N."/>
            <person name="Pati A."/>
            <person name="Chen A."/>
            <person name="Palaniappan K."/>
            <person name="Land M."/>
            <person name="Hauser L."/>
            <person name="Chang Y."/>
            <person name="Jeffries C."/>
            <person name="Rohde M."/>
            <person name="Spring S."/>
            <person name="Goker M."/>
            <person name="Wirth R."/>
            <person name="Woyke T."/>
            <person name="Bristow J."/>
            <person name="Eisen J."/>
            <person name="Markowitz V."/>
            <person name="Hugenholtz P."/>
            <person name="Klenk H."/>
            <person name="Kyrpides N."/>
        </authorList>
    </citation>
    <scope>NUCLEOTIDE SEQUENCE [LARGE SCALE GENOMIC DNA]</scope>
    <source>
        <strain evidence="2">DSM 14429 / JCM 11212 / NBRC 100878 / IC-017</strain>
    </source>
</reference>
<protein>
    <submittedName>
        <fullName evidence="1">Uncharacterized protein</fullName>
    </submittedName>
</protein>
<dbReference type="EMBL" id="CP002100">
    <property type="protein sequence ID" value="ADN51837.1"/>
    <property type="molecule type" value="Genomic_DNA"/>
</dbReference>
<dbReference type="HOGENOM" id="CLU_149114_0_0_2"/>
<dbReference type="eggNOG" id="arCOG04017">
    <property type="taxonomic scope" value="Archaea"/>
</dbReference>
<reference evidence="1 2" key="1">
    <citation type="journal article" date="2010" name="Stand. Genomic Sci.">
        <title>Complete genome sequence of Vulcanisaeta distributa type strain (IC-017).</title>
        <authorList>
            <person name="Mavromatis K."/>
            <person name="Sikorski J."/>
            <person name="Pabst E."/>
            <person name="Teshima H."/>
            <person name="Lapidus A."/>
            <person name="Lucas S."/>
            <person name="Nolan M."/>
            <person name="Glavina Del Rio T."/>
            <person name="Cheng J.F."/>
            <person name="Bruce D."/>
            <person name="Goodwin L."/>
            <person name="Pitluck S."/>
            <person name="Liolios K."/>
            <person name="Ivanova N."/>
            <person name="Mikhailova N."/>
            <person name="Pati A."/>
            <person name="Chen A."/>
            <person name="Palaniappan K."/>
            <person name="Land M."/>
            <person name="Hauser L."/>
            <person name="Chang Y.J."/>
            <person name="Jeffries C.D."/>
            <person name="Rohde M."/>
            <person name="Spring S."/>
            <person name="Goker M."/>
            <person name="Wirth R."/>
            <person name="Woyke T."/>
            <person name="Bristow J."/>
            <person name="Eisen J.A."/>
            <person name="Markowitz V."/>
            <person name="Hugenholtz P."/>
            <person name="Klenk H.P."/>
            <person name="Kyrpides N.C."/>
        </authorList>
    </citation>
    <scope>NUCLEOTIDE SEQUENCE [LARGE SCALE GENOMIC DNA]</scope>
    <source>
        <strain evidence="2">DSM 14429 / JCM 11212 / NBRC 100878 / IC-017</strain>
    </source>
</reference>
<dbReference type="STRING" id="572478.Vdis_2472"/>
<dbReference type="KEGG" id="vdi:Vdis_2472"/>
<evidence type="ECO:0000313" key="2">
    <source>
        <dbReference type="Proteomes" id="UP000006681"/>
    </source>
</evidence>
<sequence>MTTWLRIMLRKGSNELVTCALANTGFEGLGPDILMPVNVAQRLGLGLSGGNVEVYAVRTASGIAPIYRLKENIDVKVLVNDRDTPIIGLTPVVSESVDYVILSDKALTELRVVIIDAGNGIWCFRDELGRVSRGSCTPG</sequence>
<name>E1QRM3_VULDI</name>
<gene>
    <name evidence="1" type="ordered locus">Vdis_2472</name>
</gene>
<dbReference type="Proteomes" id="UP000006681">
    <property type="component" value="Chromosome"/>
</dbReference>
<proteinExistence type="predicted"/>
<organism evidence="1 2">
    <name type="scientific">Vulcanisaeta distributa (strain DSM 14429 / JCM 11212 / NBRC 100878 / IC-017)</name>
    <dbReference type="NCBI Taxonomy" id="572478"/>
    <lineage>
        <taxon>Archaea</taxon>
        <taxon>Thermoproteota</taxon>
        <taxon>Thermoprotei</taxon>
        <taxon>Thermoproteales</taxon>
        <taxon>Thermoproteaceae</taxon>
        <taxon>Vulcanisaeta</taxon>
    </lineage>
</organism>
<dbReference type="AlphaFoldDB" id="E1QRM3"/>
<accession>E1QRM3</accession>